<gene>
    <name evidence="1" type="ORF">O6H91_04G117900</name>
</gene>
<evidence type="ECO:0000313" key="2">
    <source>
        <dbReference type="Proteomes" id="UP001162992"/>
    </source>
</evidence>
<accession>A0ACC2E0X0</accession>
<protein>
    <submittedName>
        <fullName evidence="1">Uncharacterized protein</fullName>
    </submittedName>
</protein>
<name>A0ACC2E0X0_DIPCM</name>
<comment type="caution">
    <text evidence="1">The sequence shown here is derived from an EMBL/GenBank/DDBJ whole genome shotgun (WGS) entry which is preliminary data.</text>
</comment>
<dbReference type="EMBL" id="CM055095">
    <property type="protein sequence ID" value="KAJ7560191.1"/>
    <property type="molecule type" value="Genomic_DNA"/>
</dbReference>
<keyword evidence="2" id="KW-1185">Reference proteome</keyword>
<sequence length="333" mass="36948">MATRQQNFGYPPLESSSSFNSSSAITTASPFYHLHHTSYYVQSPSRVSSDSTSNIDQEKQSGRPTPYSSAPSSPLYRLYYSAAAPGESITGSVLSKLGPKRVLPQPDSSSHAKKKANYKWTSVDEESVVPPETKTRHLEIRRQWICWCWLCFTVMMTLMLCAAFIVWIVRRPHAPEVTLQGMEFQRLGIGAGSDATGVPTEVINLESRVDMTFRNPSKYFKMFSSPINLQLSYLGVPIASGRVPEFLTDAKAGRPLRVRVKSVLIPLYGAGPILEALREDQSTVRLTLTGSIDSHVNLVGQFLTRHFTETIHCDIVLNLGNLHVISSDCFPCS</sequence>
<organism evidence="1 2">
    <name type="scientific">Diphasiastrum complanatum</name>
    <name type="common">Issler's clubmoss</name>
    <name type="synonym">Lycopodium complanatum</name>
    <dbReference type="NCBI Taxonomy" id="34168"/>
    <lineage>
        <taxon>Eukaryota</taxon>
        <taxon>Viridiplantae</taxon>
        <taxon>Streptophyta</taxon>
        <taxon>Embryophyta</taxon>
        <taxon>Tracheophyta</taxon>
        <taxon>Lycopodiopsida</taxon>
        <taxon>Lycopodiales</taxon>
        <taxon>Lycopodiaceae</taxon>
        <taxon>Lycopodioideae</taxon>
        <taxon>Diphasiastrum</taxon>
    </lineage>
</organism>
<proteinExistence type="predicted"/>
<evidence type="ECO:0000313" key="1">
    <source>
        <dbReference type="EMBL" id="KAJ7560191.1"/>
    </source>
</evidence>
<reference evidence="2" key="1">
    <citation type="journal article" date="2024" name="Proc. Natl. Acad. Sci. U.S.A.">
        <title>Extraordinary preservation of gene collinearity over three hundred million years revealed in homosporous lycophytes.</title>
        <authorList>
            <person name="Li C."/>
            <person name="Wickell D."/>
            <person name="Kuo L.Y."/>
            <person name="Chen X."/>
            <person name="Nie B."/>
            <person name="Liao X."/>
            <person name="Peng D."/>
            <person name="Ji J."/>
            <person name="Jenkins J."/>
            <person name="Williams M."/>
            <person name="Shu S."/>
            <person name="Plott C."/>
            <person name="Barry K."/>
            <person name="Rajasekar S."/>
            <person name="Grimwood J."/>
            <person name="Han X."/>
            <person name="Sun S."/>
            <person name="Hou Z."/>
            <person name="He W."/>
            <person name="Dai G."/>
            <person name="Sun C."/>
            <person name="Schmutz J."/>
            <person name="Leebens-Mack J.H."/>
            <person name="Li F.W."/>
            <person name="Wang L."/>
        </authorList>
    </citation>
    <scope>NUCLEOTIDE SEQUENCE [LARGE SCALE GENOMIC DNA]</scope>
    <source>
        <strain evidence="2">cv. PW_Plant_1</strain>
    </source>
</reference>
<dbReference type="Proteomes" id="UP001162992">
    <property type="component" value="Chromosome 4"/>
</dbReference>